<evidence type="ECO:0000256" key="9">
    <source>
        <dbReference type="ARBA" id="ARBA00023004"/>
    </source>
</evidence>
<organism evidence="13 14">
    <name type="scientific">Cladobotryum mycophilum</name>
    <dbReference type="NCBI Taxonomy" id="491253"/>
    <lineage>
        <taxon>Eukaryota</taxon>
        <taxon>Fungi</taxon>
        <taxon>Dikarya</taxon>
        <taxon>Ascomycota</taxon>
        <taxon>Pezizomycotina</taxon>
        <taxon>Sordariomycetes</taxon>
        <taxon>Hypocreomycetidae</taxon>
        <taxon>Hypocreales</taxon>
        <taxon>Hypocreaceae</taxon>
        <taxon>Cladobotryum</taxon>
    </lineage>
</organism>
<keyword evidence="8" id="KW-0560">Oxidoreductase</keyword>
<dbReference type="PANTHER" id="PTHR24305">
    <property type="entry name" value="CYTOCHROME P450"/>
    <property type="match status" value="1"/>
</dbReference>
<dbReference type="EMBL" id="JAVFKD010000012">
    <property type="protein sequence ID" value="KAK5993999.1"/>
    <property type="molecule type" value="Genomic_DNA"/>
</dbReference>
<name>A0ABR0SP93_9HYPO</name>
<dbReference type="Proteomes" id="UP001338125">
    <property type="component" value="Unassembled WGS sequence"/>
</dbReference>
<evidence type="ECO:0000256" key="1">
    <source>
        <dbReference type="ARBA" id="ARBA00001971"/>
    </source>
</evidence>
<keyword evidence="11 12" id="KW-0472">Membrane</keyword>
<keyword evidence="6" id="KW-0479">Metal-binding</keyword>
<comment type="subcellular location">
    <subcellularLocation>
        <location evidence="2">Membrane</location>
    </subcellularLocation>
</comment>
<dbReference type="SUPFAM" id="SSF48264">
    <property type="entry name" value="Cytochrome P450"/>
    <property type="match status" value="1"/>
</dbReference>
<feature type="transmembrane region" description="Helical" evidence="12">
    <location>
        <begin position="68"/>
        <end position="89"/>
    </location>
</feature>
<dbReference type="InterPro" id="IPR002403">
    <property type="entry name" value="Cyt_P450_E_grp-IV"/>
</dbReference>
<feature type="transmembrane region" description="Helical" evidence="12">
    <location>
        <begin position="38"/>
        <end position="56"/>
    </location>
</feature>
<evidence type="ECO:0000256" key="8">
    <source>
        <dbReference type="ARBA" id="ARBA00023002"/>
    </source>
</evidence>
<reference evidence="13 14" key="1">
    <citation type="submission" date="2024-01" db="EMBL/GenBank/DDBJ databases">
        <title>Complete genome of Cladobotryum mycophilum ATHUM6906.</title>
        <authorList>
            <person name="Christinaki A.C."/>
            <person name="Myridakis A.I."/>
            <person name="Kouvelis V.N."/>
        </authorList>
    </citation>
    <scope>NUCLEOTIDE SEQUENCE [LARGE SCALE GENOMIC DNA]</scope>
    <source>
        <strain evidence="13 14">ATHUM6906</strain>
    </source>
</reference>
<keyword evidence="7 12" id="KW-1133">Transmembrane helix</keyword>
<feature type="transmembrane region" description="Helical" evidence="12">
    <location>
        <begin position="6"/>
        <end position="26"/>
    </location>
</feature>
<evidence type="ECO:0000256" key="6">
    <source>
        <dbReference type="ARBA" id="ARBA00022723"/>
    </source>
</evidence>
<accession>A0ABR0SP93</accession>
<dbReference type="PANTHER" id="PTHR24305:SF112">
    <property type="entry name" value="L-ORNITHINE-N5-MONOOXYGENASE (EUROFUNG)"/>
    <property type="match status" value="1"/>
</dbReference>
<keyword evidence="4" id="KW-0349">Heme</keyword>
<evidence type="ECO:0000313" key="13">
    <source>
        <dbReference type="EMBL" id="KAK5993999.1"/>
    </source>
</evidence>
<evidence type="ECO:0000256" key="5">
    <source>
        <dbReference type="ARBA" id="ARBA00022692"/>
    </source>
</evidence>
<keyword evidence="5 12" id="KW-0812">Transmembrane</keyword>
<comment type="cofactor">
    <cofactor evidence="1">
        <name>heme</name>
        <dbReference type="ChEBI" id="CHEBI:30413"/>
    </cofactor>
</comment>
<evidence type="ECO:0000313" key="14">
    <source>
        <dbReference type="Proteomes" id="UP001338125"/>
    </source>
</evidence>
<evidence type="ECO:0000256" key="7">
    <source>
        <dbReference type="ARBA" id="ARBA00022989"/>
    </source>
</evidence>
<keyword evidence="14" id="KW-1185">Reference proteome</keyword>
<dbReference type="InterPro" id="IPR001128">
    <property type="entry name" value="Cyt_P450"/>
</dbReference>
<gene>
    <name evidence="13" type="ORF">PT974_07438</name>
</gene>
<evidence type="ECO:0000256" key="12">
    <source>
        <dbReference type="SAM" id="Phobius"/>
    </source>
</evidence>
<evidence type="ECO:0000256" key="11">
    <source>
        <dbReference type="ARBA" id="ARBA00023136"/>
    </source>
</evidence>
<comment type="caution">
    <text evidence="13">The sequence shown here is derived from an EMBL/GenBank/DDBJ whole genome shotgun (WGS) entry which is preliminary data.</text>
</comment>
<evidence type="ECO:0000256" key="2">
    <source>
        <dbReference type="ARBA" id="ARBA00004370"/>
    </source>
</evidence>
<dbReference type="Gene3D" id="1.10.630.10">
    <property type="entry name" value="Cytochrome P450"/>
    <property type="match status" value="1"/>
</dbReference>
<comment type="similarity">
    <text evidence="3">Belongs to the cytochrome P450 family.</text>
</comment>
<dbReference type="PRINTS" id="PR00465">
    <property type="entry name" value="EP450IV"/>
</dbReference>
<protein>
    <submittedName>
        <fullName evidence="13">Cytochrome P450 monooxygenase FCK2</fullName>
    </submittedName>
</protein>
<dbReference type="InterPro" id="IPR050121">
    <property type="entry name" value="Cytochrome_P450_monoxygenase"/>
</dbReference>
<dbReference type="CDD" id="cd11061">
    <property type="entry name" value="CYP67-like"/>
    <property type="match status" value="1"/>
</dbReference>
<evidence type="ECO:0000256" key="10">
    <source>
        <dbReference type="ARBA" id="ARBA00023033"/>
    </source>
</evidence>
<evidence type="ECO:0000256" key="4">
    <source>
        <dbReference type="ARBA" id="ARBA00022617"/>
    </source>
</evidence>
<keyword evidence="9" id="KW-0408">Iron</keyword>
<keyword evidence="10 13" id="KW-0503">Monooxygenase</keyword>
<proteinExistence type="inferred from homology"/>
<evidence type="ECO:0000256" key="3">
    <source>
        <dbReference type="ARBA" id="ARBA00010617"/>
    </source>
</evidence>
<dbReference type="InterPro" id="IPR036396">
    <property type="entry name" value="Cyt_P450_sf"/>
</dbReference>
<dbReference type="Pfam" id="PF00067">
    <property type="entry name" value="p450"/>
    <property type="match status" value="1"/>
</dbReference>
<dbReference type="GO" id="GO:0004497">
    <property type="term" value="F:monooxygenase activity"/>
    <property type="evidence" value="ECO:0007669"/>
    <property type="project" value="UniProtKB-KW"/>
</dbReference>
<sequence length="548" mass="62670">MPSVAPWLYAWVSGALCGFAVHHGIFIRGEWHVKAPRIVVGHVLMFLTLHLLGYLTQGTSLFAVGHGFVLMSYGYLPGLFLSMTVYRVFFHRLTREGFPGPWYAPISKLWHVWACRDSMNHVLLDKLHKQYGDFVRTGPSEITIYRPEIFMATDGPHSECKKADWYDLLKPNLALVSARDRDIHAVRRRQWNRAFSTKALKVHEEKIIRHLDELDRRIEIEAKAGHVSNAKNMFYWFAFDAMGDFVLGKPFGMQQNQEWHHIIVRMQSALSILGPLSPTPWMIHIGFKLAPRILQLRDWFDLEAWCRGQMSERLQDKSRHQEPDITHYIMMEDGENQEIIHNALLWLSGDSMQAMAAGSSPIANTLLGLFTEVGRTTGASDKLYDELNGVDASDVKALATLPYLNACIDETLRLYPALMTGGTRMTTQNGMTVAGRYIPPYTNIVAPQYLISRREDCFVDPCRFVPERWTTSPEMVLNPSATRPFGMGHLSCIGRPLALDALRLVVARLIKKYRFRYAPGEDGSGMWRDMKDQFVQNPGELKLRFELR</sequence>